<gene>
    <name evidence="4" type="ORF">PFISCL1PPCAC_2134</name>
</gene>
<comment type="similarity">
    <text evidence="2">Belongs to the peptidase S1 family. CLIP subfamily.</text>
</comment>
<keyword evidence="5" id="KW-1185">Reference proteome</keyword>
<name>A0AAV5UUB1_9BILA</name>
<protein>
    <recommendedName>
        <fullName evidence="3">Peptidase S1 domain-containing protein</fullName>
    </recommendedName>
</protein>
<accession>A0AAV5UUB1</accession>
<dbReference type="AlphaFoldDB" id="A0AAV5UUB1"/>
<keyword evidence="1" id="KW-1015">Disulfide bond</keyword>
<reference evidence="4" key="1">
    <citation type="submission" date="2023-10" db="EMBL/GenBank/DDBJ databases">
        <title>Genome assembly of Pristionchus species.</title>
        <authorList>
            <person name="Yoshida K."/>
            <person name="Sommer R.J."/>
        </authorList>
    </citation>
    <scope>NUCLEOTIDE SEQUENCE</scope>
    <source>
        <strain evidence="4">RS5133</strain>
    </source>
</reference>
<organism evidence="4 5">
    <name type="scientific">Pristionchus fissidentatus</name>
    <dbReference type="NCBI Taxonomy" id="1538716"/>
    <lineage>
        <taxon>Eukaryota</taxon>
        <taxon>Metazoa</taxon>
        <taxon>Ecdysozoa</taxon>
        <taxon>Nematoda</taxon>
        <taxon>Chromadorea</taxon>
        <taxon>Rhabditida</taxon>
        <taxon>Rhabditina</taxon>
        <taxon>Diplogasteromorpha</taxon>
        <taxon>Diplogasteroidea</taxon>
        <taxon>Neodiplogasteridae</taxon>
        <taxon>Pristionchus</taxon>
    </lineage>
</organism>
<dbReference type="Gene3D" id="2.40.10.10">
    <property type="entry name" value="Trypsin-like serine proteases"/>
    <property type="match status" value="2"/>
</dbReference>
<feature type="domain" description="Peptidase S1" evidence="3">
    <location>
        <begin position="338"/>
        <end position="448"/>
    </location>
</feature>
<evidence type="ECO:0000313" key="5">
    <source>
        <dbReference type="Proteomes" id="UP001432322"/>
    </source>
</evidence>
<dbReference type="Pfam" id="PF00089">
    <property type="entry name" value="Trypsin"/>
    <property type="match status" value="1"/>
</dbReference>
<evidence type="ECO:0000313" key="4">
    <source>
        <dbReference type="EMBL" id="GMT10837.1"/>
    </source>
</evidence>
<evidence type="ECO:0000259" key="3">
    <source>
        <dbReference type="Pfam" id="PF00089"/>
    </source>
</evidence>
<proteinExistence type="inferred from homology"/>
<dbReference type="Proteomes" id="UP001432322">
    <property type="component" value="Unassembled WGS sequence"/>
</dbReference>
<dbReference type="PANTHER" id="PTHR24256">
    <property type="entry name" value="TRYPTASE-RELATED"/>
    <property type="match status" value="1"/>
</dbReference>
<dbReference type="SUPFAM" id="SSF50494">
    <property type="entry name" value="Trypsin-like serine proteases"/>
    <property type="match status" value="2"/>
</dbReference>
<dbReference type="GO" id="GO:0004252">
    <property type="term" value="F:serine-type endopeptidase activity"/>
    <property type="evidence" value="ECO:0007669"/>
    <property type="project" value="InterPro"/>
</dbReference>
<evidence type="ECO:0000256" key="1">
    <source>
        <dbReference type="ARBA" id="ARBA00023157"/>
    </source>
</evidence>
<feature type="non-terminal residue" evidence="4">
    <location>
        <position position="1"/>
    </location>
</feature>
<evidence type="ECO:0000256" key="2">
    <source>
        <dbReference type="ARBA" id="ARBA00024195"/>
    </source>
</evidence>
<dbReference type="GO" id="GO:0006508">
    <property type="term" value="P:proteolysis"/>
    <property type="evidence" value="ECO:0007669"/>
    <property type="project" value="InterPro"/>
</dbReference>
<sequence length="639" mass="73005">QFLFSLLLPSMALAEIVYARTSRLDQAEFDNWNKTCGMQMAGKQTPFKVMVYVSKLGGDTMKCVGVILNKRFVLTSATCYYNREKNNYGNDEDMRTATKPQNTKVVICDDDGINCDQGRNLKEIVIVKVIYPQIVQYSKAYENVADIALLETGEELPEERQICTPDQDERFRGQRVFLISHLISGKPFIDGDFEWKGERTCGEVTVCAETLTFKPSVPQSEMPMSGIFYAKKNDRMFLLGMLKYENQSKIPKIISIFPLFHDFVCSNTGDCGSGYDKYMFMRETRTVVNGLPLPQVSHCDVVFTDCKEDPIFFRYLPKTEMEELQERCGKAIPSEKNTKKTKWHTFPHMAAIIGKGRVCSAVFISQVHVITTSHCLFVYEGEDKMDEYFSIRDKDAGKYIDPSYFKVHYGAQCYADGNTLNLDYKYQVVLLELEQPTSKDVVVPICIHPGVFKRGTAFEASSGDFFHYTSAGNPEAENSFVTAKGNKIPATNCDEYRTEGRIRDFNCRDDNVDFPIFGKSDARGFSKNNVAFLGSQLSYYNGTTKRRYLYGLAHYRTPGGGDGVLGAFYPIWSNERYICWFTGVCHFGRPENHENRFFKIYTTEYRLTRSVYDAPVQRAGKTNLSNYEIVMLEENDTKW</sequence>
<dbReference type="InterPro" id="IPR001254">
    <property type="entry name" value="Trypsin_dom"/>
</dbReference>
<dbReference type="InterPro" id="IPR009003">
    <property type="entry name" value="Peptidase_S1_PA"/>
</dbReference>
<comment type="caution">
    <text evidence="4">The sequence shown here is derived from an EMBL/GenBank/DDBJ whole genome shotgun (WGS) entry which is preliminary data.</text>
</comment>
<dbReference type="EMBL" id="BTSY01000001">
    <property type="protein sequence ID" value="GMT10837.1"/>
    <property type="molecule type" value="Genomic_DNA"/>
</dbReference>
<dbReference type="InterPro" id="IPR051487">
    <property type="entry name" value="Ser/Thr_Proteases_Immune/Dev"/>
</dbReference>
<dbReference type="InterPro" id="IPR043504">
    <property type="entry name" value="Peptidase_S1_PA_chymotrypsin"/>
</dbReference>